<dbReference type="CDD" id="cd02440">
    <property type="entry name" value="AdoMet_MTases"/>
    <property type="match status" value="1"/>
</dbReference>
<dbReference type="InterPro" id="IPR050953">
    <property type="entry name" value="N4_N6_ade-DNA_methylase"/>
</dbReference>
<evidence type="ECO:0000313" key="11">
    <source>
        <dbReference type="EMBL" id="RKE93107.1"/>
    </source>
</evidence>
<name>A0A2D0ILZ1_9GAMM</name>
<dbReference type="PRINTS" id="PR00507">
    <property type="entry name" value="N12N6MTFRASE"/>
</dbReference>
<dbReference type="Proteomes" id="UP000225605">
    <property type="component" value="Unassembled WGS sequence"/>
</dbReference>
<dbReference type="InterPro" id="IPR029063">
    <property type="entry name" value="SAM-dependent_MTases_sf"/>
</dbReference>
<dbReference type="PROSITE" id="PS00092">
    <property type="entry name" value="N6_MTASE"/>
    <property type="match status" value="1"/>
</dbReference>
<reference evidence="10 12" key="1">
    <citation type="journal article" date="2017" name="Nat. Microbiol.">
        <title>Natural product diversity associated with the nematode symbionts Photorhabdus and Xenorhabdus.</title>
        <authorList>
            <person name="Tobias N.J."/>
            <person name="Wolff H."/>
            <person name="Djahanschiri B."/>
            <person name="Grundmann F."/>
            <person name="Kronenwerth M."/>
            <person name="Shi Y.M."/>
            <person name="Simonyi S."/>
            <person name="Grun P."/>
            <person name="Shapiro-Ilan D."/>
            <person name="Pidot S.J."/>
            <person name="Stinear T.P."/>
            <person name="Ebersberger I."/>
            <person name="Bode H.B."/>
        </authorList>
    </citation>
    <scope>NUCLEOTIDE SEQUENCE [LARGE SCALE GENOMIC DNA]</scope>
    <source>
        <strain evidence="10 12">DSM 16337</strain>
    </source>
</reference>
<protein>
    <recommendedName>
        <fullName evidence="2">site-specific DNA-methyltransferase (adenine-specific)</fullName>
        <ecNumber evidence="2">2.1.1.72</ecNumber>
    </recommendedName>
</protein>
<proteinExistence type="inferred from homology"/>
<dbReference type="PANTHER" id="PTHR33841:SF5">
    <property type="entry name" value="DNA METHYLASE (MODIFICATION METHYLASE) (METHYLTRANSFERASE)-RELATED"/>
    <property type="match status" value="1"/>
</dbReference>
<dbReference type="Pfam" id="PF02384">
    <property type="entry name" value="N6_Mtase"/>
    <property type="match status" value="1"/>
</dbReference>
<evidence type="ECO:0000256" key="1">
    <source>
        <dbReference type="ARBA" id="ARBA00006594"/>
    </source>
</evidence>
<gene>
    <name evidence="11" type="ORF">BDE27_0814</name>
    <name evidence="10" type="ORF">Xehl_03325</name>
</gene>
<dbReference type="Proteomes" id="UP000283568">
    <property type="component" value="Unassembled WGS sequence"/>
</dbReference>
<dbReference type="InterPro" id="IPR002052">
    <property type="entry name" value="DNA_methylase_N6_adenine_CS"/>
</dbReference>
<dbReference type="OrthoDB" id="9784823at2"/>
<evidence type="ECO:0000313" key="13">
    <source>
        <dbReference type="Proteomes" id="UP000283568"/>
    </source>
</evidence>
<evidence type="ECO:0000256" key="5">
    <source>
        <dbReference type="ARBA" id="ARBA00022691"/>
    </source>
</evidence>
<dbReference type="GO" id="GO:0009007">
    <property type="term" value="F:site-specific DNA-methyltransferase (adenine-specific) activity"/>
    <property type="evidence" value="ECO:0007669"/>
    <property type="project" value="UniProtKB-EC"/>
</dbReference>
<keyword evidence="6" id="KW-0680">Restriction system</keyword>
<evidence type="ECO:0000256" key="2">
    <source>
        <dbReference type="ARBA" id="ARBA00011900"/>
    </source>
</evidence>
<dbReference type="GO" id="GO:0008170">
    <property type="term" value="F:N-methyltransferase activity"/>
    <property type="evidence" value="ECO:0007669"/>
    <property type="project" value="InterPro"/>
</dbReference>
<dbReference type="InterPro" id="IPR003356">
    <property type="entry name" value="DNA_methylase_A-5"/>
</dbReference>
<dbReference type="GO" id="GO:0009307">
    <property type="term" value="P:DNA restriction-modification system"/>
    <property type="evidence" value="ECO:0007669"/>
    <property type="project" value="UniProtKB-KW"/>
</dbReference>
<feature type="domain" description="Type II methyltransferase M.Eco57I C-terminal" evidence="9">
    <location>
        <begin position="263"/>
        <end position="514"/>
    </location>
</feature>
<dbReference type="Pfam" id="PF22837">
    <property type="entry name" value="M_Eco57I_C"/>
    <property type="match status" value="1"/>
</dbReference>
<evidence type="ECO:0000313" key="12">
    <source>
        <dbReference type="Proteomes" id="UP000225605"/>
    </source>
</evidence>
<dbReference type="InterPro" id="IPR054520">
    <property type="entry name" value="M_Eco57I_C"/>
</dbReference>
<dbReference type="AlphaFoldDB" id="A0A2D0ILZ1"/>
<dbReference type="EMBL" id="RAQI01000001">
    <property type="protein sequence ID" value="RKE93107.1"/>
    <property type="molecule type" value="Genomic_DNA"/>
</dbReference>
<dbReference type="EC" id="2.1.1.72" evidence="2"/>
<reference evidence="11 13" key="2">
    <citation type="submission" date="2018-09" db="EMBL/GenBank/DDBJ databases">
        <title>Genomic Encyclopedia of Archaeal and Bacterial Type Strains, Phase II (KMG-II): from individual species to whole genera.</title>
        <authorList>
            <person name="Goeker M."/>
        </authorList>
    </citation>
    <scope>NUCLEOTIDE SEQUENCE [LARGE SCALE GENOMIC DNA]</scope>
    <source>
        <strain evidence="11 13">DSM 16337</strain>
    </source>
</reference>
<dbReference type="Gene3D" id="3.40.50.150">
    <property type="entry name" value="Vaccinia Virus protein VP39"/>
    <property type="match status" value="1"/>
</dbReference>
<sequence length="541" mass="61750">MKFKADQTSQKLRGGYYTPQNLADYVTKWVLSKRPKSVLEPSCGDGVFIQSLNNNQCDKTIKLSCFELFDTEAQKASERCQTLGFDNAIVKEGDFLVWANKQLNLEHSLFDAVIGNPPFIRYQFLEKSFQEQAELVFKQLGQKFTKHTNAWVPFLLSTLALLKNGGRMGMVIPSEIIHVMHAQSLRSYMGQVCSKIVILDPKEIWFEDTLQGAVIILAEKKERLEQPSEGVGIVSVNGFDFLEESPDELFNKTLGINGETIEGKWTKAILEKNELSLIKKLISHESIHKFRDIAKVDVGIVTGANKFFLVDNETIKQYGLEQYAHPMFGRSQHCPGILYDKVQHESNQDQGLPTNFLYIEEELKKPPAKVKDYIELGEAEKYHERYKCRIRKPWYKVPSVYSTEIGMLKRCHEAPRLILNQFGAYTTDTAYRVSSTFTSAENLVCSFLNPLTAITAELEGRYYGGGVLELVPSEIEKLYIPVIEGNKHDMITLNQLVKEGKVEDAMRMQGDAILSKLGFTNEDNENLMSIWKKLRDRRLRK</sequence>
<feature type="domain" description="DNA methylase adenine-specific" evidence="8">
    <location>
        <begin position="7"/>
        <end position="223"/>
    </location>
</feature>
<comment type="catalytic activity">
    <reaction evidence="7">
        <text>a 2'-deoxyadenosine in DNA + S-adenosyl-L-methionine = an N(6)-methyl-2'-deoxyadenosine in DNA + S-adenosyl-L-homocysteine + H(+)</text>
        <dbReference type="Rhea" id="RHEA:15197"/>
        <dbReference type="Rhea" id="RHEA-COMP:12418"/>
        <dbReference type="Rhea" id="RHEA-COMP:12419"/>
        <dbReference type="ChEBI" id="CHEBI:15378"/>
        <dbReference type="ChEBI" id="CHEBI:57856"/>
        <dbReference type="ChEBI" id="CHEBI:59789"/>
        <dbReference type="ChEBI" id="CHEBI:90615"/>
        <dbReference type="ChEBI" id="CHEBI:90616"/>
        <dbReference type="EC" id="2.1.1.72"/>
    </reaction>
</comment>
<keyword evidence="13" id="KW-1185">Reference proteome</keyword>
<evidence type="ECO:0000256" key="7">
    <source>
        <dbReference type="ARBA" id="ARBA00047942"/>
    </source>
</evidence>
<keyword evidence="4" id="KW-0808">Transferase</keyword>
<organism evidence="10 12">
    <name type="scientific">Xenorhabdus ehlersii</name>
    <dbReference type="NCBI Taxonomy" id="290111"/>
    <lineage>
        <taxon>Bacteria</taxon>
        <taxon>Pseudomonadati</taxon>
        <taxon>Pseudomonadota</taxon>
        <taxon>Gammaproteobacteria</taxon>
        <taxon>Enterobacterales</taxon>
        <taxon>Morganellaceae</taxon>
        <taxon>Xenorhabdus</taxon>
    </lineage>
</organism>
<dbReference type="RefSeq" id="WP_099133379.1">
    <property type="nucleotide sequence ID" value="NZ_CAWNOJ010000032.1"/>
</dbReference>
<dbReference type="PANTHER" id="PTHR33841">
    <property type="entry name" value="DNA METHYLTRANSFERASE YEEA-RELATED"/>
    <property type="match status" value="1"/>
</dbReference>
<evidence type="ECO:0000256" key="3">
    <source>
        <dbReference type="ARBA" id="ARBA00022603"/>
    </source>
</evidence>
<evidence type="ECO:0000256" key="4">
    <source>
        <dbReference type="ARBA" id="ARBA00022679"/>
    </source>
</evidence>
<accession>A0A2D0ILZ1</accession>
<evidence type="ECO:0000259" key="8">
    <source>
        <dbReference type="Pfam" id="PF02384"/>
    </source>
</evidence>
<evidence type="ECO:0000259" key="9">
    <source>
        <dbReference type="Pfam" id="PF22837"/>
    </source>
</evidence>
<comment type="similarity">
    <text evidence="1">Belongs to the N(4)/N(6)-methyltransferase family.</text>
</comment>
<dbReference type="GO" id="GO:0032259">
    <property type="term" value="P:methylation"/>
    <property type="evidence" value="ECO:0007669"/>
    <property type="project" value="UniProtKB-KW"/>
</dbReference>
<keyword evidence="5" id="KW-0949">S-adenosyl-L-methionine</keyword>
<evidence type="ECO:0000313" key="10">
    <source>
        <dbReference type="EMBL" id="PHM22805.1"/>
    </source>
</evidence>
<keyword evidence="3 10" id="KW-0489">Methyltransferase</keyword>
<dbReference type="EMBL" id="NIBT01000020">
    <property type="protein sequence ID" value="PHM22805.1"/>
    <property type="molecule type" value="Genomic_DNA"/>
</dbReference>
<comment type="caution">
    <text evidence="10">The sequence shown here is derived from an EMBL/GenBank/DDBJ whole genome shotgun (WGS) entry which is preliminary data.</text>
</comment>
<evidence type="ECO:0000256" key="6">
    <source>
        <dbReference type="ARBA" id="ARBA00022747"/>
    </source>
</evidence>
<dbReference type="GO" id="GO:0003677">
    <property type="term" value="F:DNA binding"/>
    <property type="evidence" value="ECO:0007669"/>
    <property type="project" value="InterPro"/>
</dbReference>
<dbReference type="SUPFAM" id="SSF53335">
    <property type="entry name" value="S-adenosyl-L-methionine-dependent methyltransferases"/>
    <property type="match status" value="1"/>
</dbReference>